<evidence type="ECO:0000256" key="1">
    <source>
        <dbReference type="SAM" id="MobiDB-lite"/>
    </source>
</evidence>
<evidence type="ECO:0000313" key="2">
    <source>
        <dbReference type="EMBL" id="KXA96376.1"/>
    </source>
</evidence>
<evidence type="ECO:0000313" key="3">
    <source>
        <dbReference type="Proteomes" id="UP000070463"/>
    </source>
</evidence>
<feature type="compositionally biased region" description="Polar residues" evidence="1">
    <location>
        <begin position="1"/>
        <end position="12"/>
    </location>
</feature>
<reference evidence="2 3" key="1">
    <citation type="journal article" date="2016" name="Sci. Rep.">
        <title>Metabolic traits of an uncultured archaeal lineage -MSBL1- from brine pools of the Red Sea.</title>
        <authorList>
            <person name="Mwirichia R."/>
            <person name="Alam I."/>
            <person name="Rashid M."/>
            <person name="Vinu M."/>
            <person name="Ba-Alawi W."/>
            <person name="Anthony Kamau A."/>
            <person name="Kamanda Ngugi D."/>
            <person name="Goker M."/>
            <person name="Klenk H.P."/>
            <person name="Bajic V."/>
            <person name="Stingl U."/>
        </authorList>
    </citation>
    <scope>NUCLEOTIDE SEQUENCE [LARGE SCALE GENOMIC DNA]</scope>
    <source>
        <strain evidence="2">SCGC-AAA259I09</strain>
    </source>
</reference>
<gene>
    <name evidence="2" type="ORF">AKJ37_05420</name>
</gene>
<proteinExistence type="predicted"/>
<accession>A0A133UQJ1</accession>
<keyword evidence="3" id="KW-1185">Reference proteome</keyword>
<dbReference type="Proteomes" id="UP000070463">
    <property type="component" value="Unassembled WGS sequence"/>
</dbReference>
<feature type="compositionally biased region" description="Basic and acidic residues" evidence="1">
    <location>
        <begin position="34"/>
        <end position="45"/>
    </location>
</feature>
<name>A0A133UQJ1_9EURY</name>
<feature type="region of interest" description="Disordered" evidence="1">
    <location>
        <begin position="1"/>
        <end position="62"/>
    </location>
</feature>
<protein>
    <submittedName>
        <fullName evidence="2">Uncharacterized protein</fullName>
    </submittedName>
</protein>
<dbReference type="EMBL" id="LHXR01000086">
    <property type="protein sequence ID" value="KXA96376.1"/>
    <property type="molecule type" value="Genomic_DNA"/>
</dbReference>
<sequence>MAENTPIVSPSALSERWATPTGGRNPAKSRHPGKNGEARRDDRCYLRLSPPSRPVRGAEIDRRPINPLSVVGERGDVERGGNRIIPEVLVDPVFDFLEILVTGLIGDALERSRFDRVMHRDYNNSDIIYKAD</sequence>
<comment type="caution">
    <text evidence="2">The sequence shown here is derived from an EMBL/GenBank/DDBJ whole genome shotgun (WGS) entry which is preliminary data.</text>
</comment>
<dbReference type="AlphaFoldDB" id="A0A133UQJ1"/>
<organism evidence="2 3">
    <name type="scientific">candidate division MSBL1 archaeon SCGC-AAA259I09</name>
    <dbReference type="NCBI Taxonomy" id="1698267"/>
    <lineage>
        <taxon>Archaea</taxon>
        <taxon>Methanobacteriati</taxon>
        <taxon>Methanobacteriota</taxon>
        <taxon>candidate division MSBL1</taxon>
    </lineage>
</organism>